<proteinExistence type="predicted"/>
<feature type="signal peptide" evidence="2">
    <location>
        <begin position="1"/>
        <end position="33"/>
    </location>
</feature>
<evidence type="ECO:0000313" key="4">
    <source>
        <dbReference type="EMBL" id="XDQ43155.1"/>
    </source>
</evidence>
<feature type="compositionally biased region" description="Low complexity" evidence="1">
    <location>
        <begin position="46"/>
        <end position="84"/>
    </location>
</feature>
<dbReference type="SMART" id="SM00909">
    <property type="entry name" value="Germane"/>
    <property type="match status" value="1"/>
</dbReference>
<dbReference type="RefSeq" id="WP_369222343.1">
    <property type="nucleotide sequence ID" value="NZ_CP163441.1"/>
</dbReference>
<dbReference type="EMBL" id="CP163441">
    <property type="protein sequence ID" value="XDQ43155.1"/>
    <property type="molecule type" value="Genomic_DNA"/>
</dbReference>
<dbReference type="InterPro" id="IPR018911">
    <property type="entry name" value="Gmad2_Ig-like_dom"/>
</dbReference>
<evidence type="ECO:0000256" key="1">
    <source>
        <dbReference type="SAM" id="MobiDB-lite"/>
    </source>
</evidence>
<accession>A0AB39QIU0</accession>
<dbReference type="AlphaFoldDB" id="A0AB39QIU0"/>
<gene>
    <name evidence="4" type="ORF">AB5J52_13285</name>
</gene>
<dbReference type="InterPro" id="IPR019606">
    <property type="entry name" value="GerMN"/>
</dbReference>
<evidence type="ECO:0000256" key="2">
    <source>
        <dbReference type="SAM" id="SignalP"/>
    </source>
</evidence>
<dbReference type="Pfam" id="PF10648">
    <property type="entry name" value="Gmad2"/>
    <property type="match status" value="1"/>
</dbReference>
<organism evidence="4">
    <name type="scientific">Streptomyces sp. R39</name>
    <dbReference type="NCBI Taxonomy" id="3238631"/>
    <lineage>
        <taxon>Bacteria</taxon>
        <taxon>Bacillati</taxon>
        <taxon>Actinomycetota</taxon>
        <taxon>Actinomycetes</taxon>
        <taxon>Kitasatosporales</taxon>
        <taxon>Streptomycetaceae</taxon>
        <taxon>Streptomyces</taxon>
    </lineage>
</organism>
<reference evidence="4" key="1">
    <citation type="submission" date="2024-07" db="EMBL/GenBank/DDBJ databases">
        <authorList>
            <person name="Yu S.T."/>
        </authorList>
    </citation>
    <scope>NUCLEOTIDE SEQUENCE</scope>
    <source>
        <strain evidence="4">R39</strain>
    </source>
</reference>
<feature type="region of interest" description="Disordered" evidence="1">
    <location>
        <begin position="37"/>
        <end position="90"/>
    </location>
</feature>
<evidence type="ECO:0000259" key="3">
    <source>
        <dbReference type="SMART" id="SM00909"/>
    </source>
</evidence>
<protein>
    <submittedName>
        <fullName evidence="4">GerMN domain-containing protein</fullName>
    </submittedName>
</protein>
<dbReference type="Pfam" id="PF10646">
    <property type="entry name" value="Germane"/>
    <property type="match status" value="1"/>
</dbReference>
<keyword evidence="2" id="KW-0732">Signal</keyword>
<feature type="chain" id="PRO_5044205614" evidence="2">
    <location>
        <begin position="34"/>
        <end position="329"/>
    </location>
</feature>
<sequence length="329" mass="33742">MNSEALSVRARRPHRALVTATLALPLLAVTACGAGTDSAAPGGSSGPPKATAGSATPGGTSATPAPSASAAPTTPGAGVPTPSASGGTGSVAKQVRTAVYFLHGEQVSPAPRTVTAPATATAAVRALLNGPSRFEQNRSRTTAIPSGTKLRSLTVRNHVATVDLSGRYDDGGGSLSMRARLAQVVFTTTRFATIHSVRFELDGKPVKHFGGEGIVLSGPVGRADFEDLAPAVLVESPLIGDTVRTPVRVWGSANTFEAVFRLKVTDTTGHTAADVRVTATSGTGTRGTFDVTFPYKPVRTGPGLLTAYYLSPRDGRAVTVDTVPLYLNR</sequence>
<name>A0AB39QIU0_9ACTN</name>
<feature type="domain" description="GerMN" evidence="3">
    <location>
        <begin position="120"/>
        <end position="210"/>
    </location>
</feature>